<dbReference type="InterPro" id="IPR013424">
    <property type="entry name" value="Ice-binding_C"/>
</dbReference>
<feature type="chain" id="PRO_5046941338" evidence="1">
    <location>
        <begin position="17"/>
        <end position="51"/>
    </location>
</feature>
<sequence length="51" mass="5159">MPALLVAALTASPAYAAGVTALPEPNSIVLLSLGITGLVVGRRIASKRDKD</sequence>
<keyword evidence="1" id="KW-0732">Signal</keyword>
<evidence type="ECO:0000313" key="3">
    <source>
        <dbReference type="Proteomes" id="UP001216253"/>
    </source>
</evidence>
<comment type="caution">
    <text evidence="2">The sequence shown here is derived from an EMBL/GenBank/DDBJ whole genome shotgun (WGS) entry which is preliminary data.</text>
</comment>
<organism evidence="2 3">
    <name type="scientific">Novosphingobium album</name>
    <name type="common">ex Liu et al. 2023</name>
    <dbReference type="NCBI Taxonomy" id="3031130"/>
    <lineage>
        <taxon>Bacteria</taxon>
        <taxon>Pseudomonadati</taxon>
        <taxon>Pseudomonadota</taxon>
        <taxon>Alphaproteobacteria</taxon>
        <taxon>Sphingomonadales</taxon>
        <taxon>Sphingomonadaceae</taxon>
        <taxon>Novosphingobium</taxon>
    </lineage>
</organism>
<evidence type="ECO:0000313" key="2">
    <source>
        <dbReference type="EMBL" id="MDE8650232.1"/>
    </source>
</evidence>
<proteinExistence type="predicted"/>
<accession>A0ABT5WLQ6</accession>
<reference evidence="2 3" key="1">
    <citation type="submission" date="2023-03" db="EMBL/GenBank/DDBJ databases">
        <title>NovoSphingobium album sp. nov. isolated from polycyclic aromatic hydrocarbons- and heavy-metal polluted soil.</title>
        <authorList>
            <person name="Liu Z."/>
            <person name="Wang K."/>
        </authorList>
    </citation>
    <scope>NUCLEOTIDE SEQUENCE [LARGE SCALE GENOMIC DNA]</scope>
    <source>
        <strain evidence="2 3">H3SJ31-1</strain>
    </source>
</reference>
<dbReference type="EMBL" id="JARESE010000001">
    <property type="protein sequence ID" value="MDE8650232.1"/>
    <property type="molecule type" value="Genomic_DNA"/>
</dbReference>
<dbReference type="NCBIfam" id="TIGR02595">
    <property type="entry name" value="PEP_CTERM"/>
    <property type="match status" value="1"/>
</dbReference>
<keyword evidence="3" id="KW-1185">Reference proteome</keyword>
<protein>
    <submittedName>
        <fullName evidence="2">PEP-CTERM sorting domain-containing protein</fullName>
    </submittedName>
</protein>
<gene>
    <name evidence="2" type="ORF">PYV00_00700</name>
</gene>
<feature type="signal peptide" evidence="1">
    <location>
        <begin position="1"/>
        <end position="16"/>
    </location>
</feature>
<name>A0ABT5WLQ6_9SPHN</name>
<dbReference type="Proteomes" id="UP001216253">
    <property type="component" value="Unassembled WGS sequence"/>
</dbReference>
<evidence type="ECO:0000256" key="1">
    <source>
        <dbReference type="SAM" id="SignalP"/>
    </source>
</evidence>